<proteinExistence type="predicted"/>
<gene>
    <name evidence="1" type="ORF">TW77_14120</name>
</gene>
<evidence type="ECO:0000313" key="1">
    <source>
        <dbReference type="EMBL" id="KJZ07981.1"/>
    </source>
</evidence>
<name>A0A0F4QK32_9GAMM</name>
<dbReference type="InterPro" id="IPR008861">
    <property type="entry name" value="GpX-like"/>
</dbReference>
<accession>A0A0F4QK32</accession>
<protein>
    <submittedName>
        <fullName evidence="1">Tail protein</fullName>
    </submittedName>
</protein>
<dbReference type="EMBL" id="JXYA01000031">
    <property type="protein sequence ID" value="KJZ07981.1"/>
    <property type="molecule type" value="Genomic_DNA"/>
</dbReference>
<evidence type="ECO:0000313" key="2">
    <source>
        <dbReference type="Proteomes" id="UP000033452"/>
    </source>
</evidence>
<dbReference type="Proteomes" id="UP000033452">
    <property type="component" value="Unassembled WGS sequence"/>
</dbReference>
<comment type="caution">
    <text evidence="1">The sequence shown here is derived from an EMBL/GenBank/DDBJ whole genome shotgun (WGS) entry which is preliminary data.</text>
</comment>
<dbReference type="PATRIC" id="fig|43658.5.peg.2985"/>
<sequence length="70" mass="7592">MKGVSYVTRDGDCLDLICYRHYGQSSGTVEKVLGANTGLAGLGAIYPAGIEIFLPELPKPKTKHVINIWD</sequence>
<organism evidence="1 2">
    <name type="scientific">Pseudoalteromonas rubra</name>
    <dbReference type="NCBI Taxonomy" id="43658"/>
    <lineage>
        <taxon>Bacteria</taxon>
        <taxon>Pseudomonadati</taxon>
        <taxon>Pseudomonadota</taxon>
        <taxon>Gammaproteobacteria</taxon>
        <taxon>Alteromonadales</taxon>
        <taxon>Pseudoalteromonadaceae</taxon>
        <taxon>Pseudoalteromonas</taxon>
    </lineage>
</organism>
<reference evidence="1 2" key="1">
    <citation type="journal article" date="2015" name="BMC Genomics">
        <title>Genome mining reveals unlocked bioactive potential of marine Gram-negative bacteria.</title>
        <authorList>
            <person name="Machado H."/>
            <person name="Sonnenschein E.C."/>
            <person name="Melchiorsen J."/>
            <person name="Gram L."/>
        </authorList>
    </citation>
    <scope>NUCLEOTIDE SEQUENCE [LARGE SCALE GENOMIC DNA]</scope>
    <source>
        <strain evidence="1 2">S2471</strain>
    </source>
</reference>
<dbReference type="Pfam" id="PF05489">
    <property type="entry name" value="Phage_tail_X"/>
    <property type="match status" value="1"/>
</dbReference>
<dbReference type="RefSeq" id="WP_046005619.1">
    <property type="nucleotide sequence ID" value="NZ_JXYA01000031.1"/>
</dbReference>
<dbReference type="AlphaFoldDB" id="A0A0F4QK32"/>
<keyword evidence="2" id="KW-1185">Reference proteome</keyword>